<feature type="domain" description="Rhodopsin" evidence="7">
    <location>
        <begin position="26"/>
        <end position="268"/>
    </location>
</feature>
<feature type="transmembrane region" description="Helical" evidence="6">
    <location>
        <begin position="205"/>
        <end position="223"/>
    </location>
</feature>
<evidence type="ECO:0000256" key="2">
    <source>
        <dbReference type="ARBA" id="ARBA00022692"/>
    </source>
</evidence>
<dbReference type="InterPro" id="IPR049326">
    <property type="entry name" value="Rhodopsin_dom_fungi"/>
</dbReference>
<comment type="similarity">
    <text evidence="5">Belongs to the SAT4 family.</text>
</comment>
<organism evidence="8 9">
    <name type="scientific">Curvularia kusanoi</name>
    <name type="common">Cochliobolus kusanoi</name>
    <dbReference type="NCBI Taxonomy" id="90978"/>
    <lineage>
        <taxon>Eukaryota</taxon>
        <taxon>Fungi</taxon>
        <taxon>Dikarya</taxon>
        <taxon>Ascomycota</taxon>
        <taxon>Pezizomycotina</taxon>
        <taxon>Dothideomycetes</taxon>
        <taxon>Pleosporomycetidae</taxon>
        <taxon>Pleosporales</taxon>
        <taxon>Pleosporineae</taxon>
        <taxon>Pleosporaceae</taxon>
        <taxon>Curvularia</taxon>
    </lineage>
</organism>
<proteinExistence type="inferred from homology"/>
<evidence type="ECO:0000256" key="3">
    <source>
        <dbReference type="ARBA" id="ARBA00022989"/>
    </source>
</evidence>
<accession>A0A9P4WDF6</accession>
<feature type="transmembrane region" description="Helical" evidence="6">
    <location>
        <begin position="12"/>
        <end position="30"/>
    </location>
</feature>
<dbReference type="AlphaFoldDB" id="A0A9P4WDF6"/>
<evidence type="ECO:0000256" key="1">
    <source>
        <dbReference type="ARBA" id="ARBA00004141"/>
    </source>
</evidence>
<evidence type="ECO:0000256" key="5">
    <source>
        <dbReference type="ARBA" id="ARBA00038359"/>
    </source>
</evidence>
<sequence>MASSRPDRLMGTTATLGALSIVTTILRCYVRTRILKNWGSDDTFIILAFITHMWYTFTTLTGLHYGTGKRTPDITIADAVHAMRCWWLCFISYAITITFAKLSLGFFILRLASIITLHRIVTIILTTAAVLVGVAYFFLTMFQCAPVDFFWTRMQGATNGECINIEVIIGMSYLYGSIAAATDIGFGVLVGILVWKLKVDRKTKLLMTPILGMACIASYAALVRMPYVKNFRSADFLYGTVDISLWSTVEVGISIFASNLATLRPFFQLVGDKARSLTSRVRGQTKGSISENSTHELRHYKDQKPKLSGRVVELGSEATMITKTDGESTTSLTHSMQQV</sequence>
<dbReference type="Pfam" id="PF20684">
    <property type="entry name" value="Fung_rhodopsin"/>
    <property type="match status" value="1"/>
</dbReference>
<keyword evidence="3 6" id="KW-1133">Transmembrane helix</keyword>
<feature type="transmembrane region" description="Helical" evidence="6">
    <location>
        <begin position="173"/>
        <end position="193"/>
    </location>
</feature>
<dbReference type="GO" id="GO:0016020">
    <property type="term" value="C:membrane"/>
    <property type="evidence" value="ECO:0007669"/>
    <property type="project" value="UniProtKB-SubCell"/>
</dbReference>
<dbReference type="EMBL" id="SWKU01000006">
    <property type="protein sequence ID" value="KAF3005693.1"/>
    <property type="molecule type" value="Genomic_DNA"/>
</dbReference>
<feature type="transmembrane region" description="Helical" evidence="6">
    <location>
        <begin position="120"/>
        <end position="139"/>
    </location>
</feature>
<name>A0A9P4WDF6_CURKU</name>
<gene>
    <name evidence="8" type="ORF">E8E13_005361</name>
</gene>
<evidence type="ECO:0000313" key="8">
    <source>
        <dbReference type="EMBL" id="KAF3005693.1"/>
    </source>
</evidence>
<evidence type="ECO:0000256" key="4">
    <source>
        <dbReference type="ARBA" id="ARBA00023136"/>
    </source>
</evidence>
<dbReference type="PANTHER" id="PTHR33048:SF96">
    <property type="entry name" value="INTEGRAL MEMBRANE PROTEIN"/>
    <property type="match status" value="1"/>
</dbReference>
<dbReference type="PANTHER" id="PTHR33048">
    <property type="entry name" value="PTH11-LIKE INTEGRAL MEMBRANE PROTEIN (AFU_ORTHOLOGUE AFUA_5G11245)"/>
    <property type="match status" value="1"/>
</dbReference>
<feature type="transmembrane region" description="Helical" evidence="6">
    <location>
        <begin position="85"/>
        <end position="108"/>
    </location>
</feature>
<comment type="caution">
    <text evidence="8">The sequence shown here is derived from an EMBL/GenBank/DDBJ whole genome shotgun (WGS) entry which is preliminary data.</text>
</comment>
<keyword evidence="2 6" id="KW-0812">Transmembrane</keyword>
<feature type="transmembrane region" description="Helical" evidence="6">
    <location>
        <begin position="42"/>
        <end position="65"/>
    </location>
</feature>
<evidence type="ECO:0000259" key="7">
    <source>
        <dbReference type="Pfam" id="PF20684"/>
    </source>
</evidence>
<evidence type="ECO:0000313" key="9">
    <source>
        <dbReference type="Proteomes" id="UP000801428"/>
    </source>
</evidence>
<dbReference type="Proteomes" id="UP000801428">
    <property type="component" value="Unassembled WGS sequence"/>
</dbReference>
<comment type="subcellular location">
    <subcellularLocation>
        <location evidence="1">Membrane</location>
        <topology evidence="1">Multi-pass membrane protein</topology>
    </subcellularLocation>
</comment>
<keyword evidence="9" id="KW-1185">Reference proteome</keyword>
<keyword evidence="4 6" id="KW-0472">Membrane</keyword>
<reference evidence="8" key="1">
    <citation type="submission" date="2019-04" db="EMBL/GenBank/DDBJ databases">
        <title>Sequencing of skin fungus with MAO and IRED activity.</title>
        <authorList>
            <person name="Marsaioli A.J."/>
            <person name="Bonatto J.M.C."/>
            <person name="Reis Junior O."/>
        </authorList>
    </citation>
    <scope>NUCLEOTIDE SEQUENCE</scope>
    <source>
        <strain evidence="8">30M1</strain>
    </source>
</reference>
<evidence type="ECO:0000256" key="6">
    <source>
        <dbReference type="SAM" id="Phobius"/>
    </source>
</evidence>
<protein>
    <recommendedName>
        <fullName evidence="7">Rhodopsin domain-containing protein</fullName>
    </recommendedName>
</protein>
<dbReference type="InterPro" id="IPR052337">
    <property type="entry name" value="SAT4-like"/>
</dbReference>
<dbReference type="OrthoDB" id="444631at2759"/>